<accession>A0A4P8PKN5</accession>
<dbReference type="InterPro" id="IPR056906">
    <property type="entry name" value="ORF2/G2P_dom"/>
</dbReference>
<evidence type="ECO:0000313" key="2">
    <source>
        <dbReference type="EMBL" id="QCQ85098.1"/>
    </source>
</evidence>
<evidence type="ECO:0000259" key="1">
    <source>
        <dbReference type="Pfam" id="PF23343"/>
    </source>
</evidence>
<dbReference type="EMBL" id="MK249224">
    <property type="protein sequence ID" value="QCQ85098.1"/>
    <property type="molecule type" value="Genomic_DNA"/>
</dbReference>
<proteinExistence type="predicted"/>
<feature type="domain" description="Replication-associated protein ORF2/G2P" evidence="1">
    <location>
        <begin position="68"/>
        <end position="190"/>
    </location>
</feature>
<protein>
    <submittedName>
        <fullName evidence="2">Replication initiator protein</fullName>
    </submittedName>
</protein>
<dbReference type="Pfam" id="PF23343">
    <property type="entry name" value="REP_ORF2-G2P"/>
    <property type="match status" value="1"/>
</dbReference>
<organism evidence="2">
    <name type="scientific">Blackfly microvirus SF02</name>
    <dbReference type="NCBI Taxonomy" id="2576452"/>
    <lineage>
        <taxon>Viruses</taxon>
        <taxon>Monodnaviria</taxon>
        <taxon>Sangervirae</taxon>
        <taxon>Phixviricota</taxon>
        <taxon>Malgrandaviricetes</taxon>
        <taxon>Petitvirales</taxon>
        <taxon>Microviridae</taxon>
        <taxon>Microvirus</taxon>
    </lineage>
</organism>
<sequence>MTCYHPIKAYRSKSLTVNGKRQLVFDESKSNGDSIEIPCGRCIGCKLQRSLDWATRISHEASLNGDNNCFVTLTYSPENLPQNGTLVLAHHQQFLKRLKSAVRYKYGKLAAKKIRFFMCGEYGDELQRPHYHYCLLGWDFPDKVHYKSNGRGDRLYKSQMLQDVWPYGFANTAAVTFESAAYVARYCTKKLNGPLAETHYSRIDVETGEIISKKPEFTAMSLKPGIGEGWLQKFSTDVTNGDYVVTRAGAKMRPPRYYDKKNEVLNPEKHRKNLIKRESNLVNIFGSDEYNRRALDNTSERLKVKETVQLRTVQQSLNRKMEME</sequence>
<dbReference type="Proteomes" id="UP000322901">
    <property type="component" value="Segment"/>
</dbReference>
<reference evidence="2" key="1">
    <citation type="submission" date="2018-12" db="EMBL/GenBank/DDBJ databases">
        <title>Singled stranded DNA viruses identified in blackflies (Austrosimulium ungulatum) sampled in New Zealand.</title>
        <authorList>
            <person name="Kraberger S."/>
            <person name="Fontenele R.S."/>
            <person name="Schmidlin K."/>
            <person name="Walters M."/>
            <person name="Varsani A."/>
        </authorList>
    </citation>
    <scope>NUCLEOTIDE SEQUENCE [LARGE SCALE GENOMIC DNA]</scope>
    <source>
        <strain evidence="2">184</strain>
    </source>
</reference>
<name>A0A4P8PKN5_9VIRU</name>